<comment type="catalytic activity">
    <reaction evidence="9 10">
        <text>L-glutamine + H2O = L-glutamate + NH4(+)</text>
        <dbReference type="Rhea" id="RHEA:15889"/>
        <dbReference type="ChEBI" id="CHEBI:15377"/>
        <dbReference type="ChEBI" id="CHEBI:28938"/>
        <dbReference type="ChEBI" id="CHEBI:29985"/>
        <dbReference type="ChEBI" id="CHEBI:58359"/>
        <dbReference type="EC" id="3.5.1.2"/>
    </reaction>
</comment>
<keyword evidence="7 10" id="KW-0456">Lyase</keyword>
<dbReference type="Gene3D" id="3.40.50.880">
    <property type="match status" value="1"/>
</dbReference>
<evidence type="ECO:0000256" key="2">
    <source>
        <dbReference type="ARBA" id="ARBA00011152"/>
    </source>
</evidence>
<evidence type="ECO:0000256" key="7">
    <source>
        <dbReference type="ARBA" id="ARBA00023239"/>
    </source>
</evidence>
<keyword evidence="4 10" id="KW-0378">Hydrolase</keyword>
<keyword evidence="3 10" id="KW-0028">Amino-acid biosynthesis</keyword>
<accession>A0ABQ1FGD7</accession>
<comment type="subunit">
    <text evidence="2 10">Heterodimer of HisH and HisF.</text>
</comment>
<name>A0ABQ1FGD7_9SPHN</name>
<keyword evidence="10" id="KW-0963">Cytoplasm</keyword>
<comment type="caution">
    <text evidence="12">The sequence shown here is derived from an EMBL/GenBank/DDBJ whole genome shotgun (WGS) entry which is preliminary data.</text>
</comment>
<dbReference type="InterPro" id="IPR010139">
    <property type="entry name" value="Imidazole-glycPsynth_HisH"/>
</dbReference>
<evidence type="ECO:0000313" key="13">
    <source>
        <dbReference type="Proteomes" id="UP000603317"/>
    </source>
</evidence>
<evidence type="ECO:0000313" key="12">
    <source>
        <dbReference type="EMBL" id="GGA10520.1"/>
    </source>
</evidence>
<keyword evidence="6 10" id="KW-0368">Histidine biosynthesis</keyword>
<keyword evidence="5 10" id="KW-0315">Glutamine amidotransferase</keyword>
<feature type="domain" description="Glutamine amidotransferase" evidence="11">
    <location>
        <begin position="6"/>
        <end position="190"/>
    </location>
</feature>
<dbReference type="EMBL" id="BMID01000001">
    <property type="protein sequence ID" value="GGA10520.1"/>
    <property type="molecule type" value="Genomic_DNA"/>
</dbReference>
<dbReference type="PIRSF" id="PIRSF000495">
    <property type="entry name" value="Amidotransf_hisH"/>
    <property type="match status" value="1"/>
</dbReference>
<feature type="active site" evidence="10">
    <location>
        <position position="177"/>
    </location>
</feature>
<keyword evidence="13" id="KW-1185">Reference proteome</keyword>
<evidence type="ECO:0000256" key="1">
    <source>
        <dbReference type="ARBA" id="ARBA00005091"/>
    </source>
</evidence>
<evidence type="ECO:0000256" key="8">
    <source>
        <dbReference type="ARBA" id="ARBA00047838"/>
    </source>
</evidence>
<comment type="catalytic activity">
    <reaction evidence="8 10">
        <text>5-[(5-phospho-1-deoxy-D-ribulos-1-ylimino)methylamino]-1-(5-phospho-beta-D-ribosyl)imidazole-4-carboxamide + L-glutamine = D-erythro-1-(imidazol-4-yl)glycerol 3-phosphate + 5-amino-1-(5-phospho-beta-D-ribosyl)imidazole-4-carboxamide + L-glutamate + H(+)</text>
        <dbReference type="Rhea" id="RHEA:24793"/>
        <dbReference type="ChEBI" id="CHEBI:15378"/>
        <dbReference type="ChEBI" id="CHEBI:29985"/>
        <dbReference type="ChEBI" id="CHEBI:58278"/>
        <dbReference type="ChEBI" id="CHEBI:58359"/>
        <dbReference type="ChEBI" id="CHEBI:58475"/>
        <dbReference type="ChEBI" id="CHEBI:58525"/>
        <dbReference type="EC" id="4.3.2.10"/>
    </reaction>
</comment>
<dbReference type="NCBIfam" id="TIGR01855">
    <property type="entry name" value="IMP_synth_hisH"/>
    <property type="match status" value="1"/>
</dbReference>
<protein>
    <recommendedName>
        <fullName evidence="10">Imidazole glycerol phosphate synthase subunit HisH</fullName>
        <ecNumber evidence="10">4.3.2.10</ecNumber>
    </recommendedName>
    <alternativeName>
        <fullName evidence="10">IGP synthase glutaminase subunit</fullName>
        <ecNumber evidence="10">3.5.1.2</ecNumber>
    </alternativeName>
    <alternativeName>
        <fullName evidence="10">IGP synthase subunit HisH</fullName>
    </alternativeName>
    <alternativeName>
        <fullName evidence="10">ImGP synthase subunit HisH</fullName>
        <shortName evidence="10">IGPS subunit HisH</shortName>
    </alternativeName>
</protein>
<dbReference type="PANTHER" id="PTHR42701:SF1">
    <property type="entry name" value="IMIDAZOLE GLYCEROL PHOSPHATE SYNTHASE SUBUNIT HISH"/>
    <property type="match status" value="1"/>
</dbReference>
<organism evidence="12 13">
    <name type="scientific">Blastomonas marina</name>
    <dbReference type="NCBI Taxonomy" id="1867408"/>
    <lineage>
        <taxon>Bacteria</taxon>
        <taxon>Pseudomonadati</taxon>
        <taxon>Pseudomonadota</taxon>
        <taxon>Alphaproteobacteria</taxon>
        <taxon>Sphingomonadales</taxon>
        <taxon>Sphingomonadaceae</taxon>
        <taxon>Blastomonas</taxon>
    </lineage>
</organism>
<dbReference type="SUPFAM" id="SSF52317">
    <property type="entry name" value="Class I glutamine amidotransferase-like"/>
    <property type="match status" value="1"/>
</dbReference>
<evidence type="ECO:0000256" key="6">
    <source>
        <dbReference type="ARBA" id="ARBA00023102"/>
    </source>
</evidence>
<evidence type="ECO:0000256" key="9">
    <source>
        <dbReference type="ARBA" id="ARBA00049534"/>
    </source>
</evidence>
<dbReference type="Proteomes" id="UP000603317">
    <property type="component" value="Unassembled WGS sequence"/>
</dbReference>
<dbReference type="Pfam" id="PF00117">
    <property type="entry name" value="GATase"/>
    <property type="match status" value="1"/>
</dbReference>
<comment type="subcellular location">
    <subcellularLocation>
        <location evidence="10">Cytoplasm</location>
    </subcellularLocation>
</comment>
<gene>
    <name evidence="10 12" type="primary">hisH</name>
    <name evidence="12" type="ORF">GCM10010923_21340</name>
</gene>
<evidence type="ECO:0000256" key="10">
    <source>
        <dbReference type="HAMAP-Rule" id="MF_00278"/>
    </source>
</evidence>
<dbReference type="InterPro" id="IPR017926">
    <property type="entry name" value="GATASE"/>
</dbReference>
<evidence type="ECO:0000256" key="5">
    <source>
        <dbReference type="ARBA" id="ARBA00022962"/>
    </source>
</evidence>
<feature type="active site" evidence="10">
    <location>
        <position position="175"/>
    </location>
</feature>
<proteinExistence type="inferred from homology"/>
<comment type="pathway">
    <text evidence="1 10">Amino-acid biosynthesis; L-histidine biosynthesis; L-histidine from 5-phospho-alpha-D-ribose 1-diphosphate: step 5/9.</text>
</comment>
<comment type="function">
    <text evidence="10">IGPS catalyzes the conversion of PRFAR and glutamine to IGP, AICAR and glutamate. The HisH subunit catalyzes the hydrolysis of glutamine to glutamate and ammonia as part of the synthesis of IGP and AICAR. The resulting ammonia molecule is channeled to the active site of HisF.</text>
</comment>
<evidence type="ECO:0000256" key="3">
    <source>
        <dbReference type="ARBA" id="ARBA00022605"/>
    </source>
</evidence>
<dbReference type="EC" id="3.5.1.2" evidence="10"/>
<evidence type="ECO:0000259" key="11">
    <source>
        <dbReference type="Pfam" id="PF00117"/>
    </source>
</evidence>
<feature type="active site" description="Nucleophile" evidence="10">
    <location>
        <position position="77"/>
    </location>
</feature>
<dbReference type="PANTHER" id="PTHR42701">
    <property type="entry name" value="IMIDAZOLE GLYCEROL PHOSPHATE SYNTHASE SUBUNIT HISH"/>
    <property type="match status" value="1"/>
</dbReference>
<dbReference type="EC" id="4.3.2.10" evidence="10"/>
<dbReference type="PROSITE" id="PS51273">
    <property type="entry name" value="GATASE_TYPE_1"/>
    <property type="match status" value="1"/>
</dbReference>
<dbReference type="CDD" id="cd01748">
    <property type="entry name" value="GATase1_IGP_Synthase"/>
    <property type="match status" value="1"/>
</dbReference>
<evidence type="ECO:0000256" key="4">
    <source>
        <dbReference type="ARBA" id="ARBA00022801"/>
    </source>
</evidence>
<sequence length="195" mass="20860">MTLAIVDLDYGNIASIRHAFARLGVDAEVTADADALRAADRVVLPGVGAAGHAMARLRERDLADTIRALECPALGICLGMQLLFERTDENDIECLGLIPGRVRALQPAATRPIPHMGWSALSLPDPAAGLAAGDYVYFAHSFACPDGEATVARADYGEPIPAALRQGNWWAAQFHPERSGAAGARYLQAFLEWQP</sequence>
<dbReference type="HAMAP" id="MF_00278">
    <property type="entry name" value="HisH"/>
    <property type="match status" value="1"/>
</dbReference>
<reference evidence="13" key="1">
    <citation type="journal article" date="2019" name="Int. J. Syst. Evol. Microbiol.">
        <title>The Global Catalogue of Microorganisms (GCM) 10K type strain sequencing project: providing services to taxonomists for standard genome sequencing and annotation.</title>
        <authorList>
            <consortium name="The Broad Institute Genomics Platform"/>
            <consortium name="The Broad Institute Genome Sequencing Center for Infectious Disease"/>
            <person name="Wu L."/>
            <person name="Ma J."/>
        </authorList>
    </citation>
    <scope>NUCLEOTIDE SEQUENCE [LARGE SCALE GENOMIC DNA]</scope>
    <source>
        <strain evidence="13">CGMCC 1.15297</strain>
    </source>
</reference>
<dbReference type="RefSeq" id="WP_188642668.1">
    <property type="nucleotide sequence ID" value="NZ_BMID01000001.1"/>
</dbReference>
<dbReference type="InterPro" id="IPR029062">
    <property type="entry name" value="Class_I_gatase-like"/>
</dbReference>